<dbReference type="AlphaFoldDB" id="A0AA35L733"/>
<evidence type="ECO:0000256" key="1">
    <source>
        <dbReference type="ARBA" id="ARBA00006432"/>
    </source>
</evidence>
<dbReference type="PANTHER" id="PTHR43107:SF4">
    <property type="entry name" value="LONG-CHAIN FATTY ACID TRANSPORT PROTEIN 2"/>
    <property type="match status" value="1"/>
</dbReference>
<evidence type="ECO:0000256" key="2">
    <source>
        <dbReference type="ARBA" id="ARBA00022598"/>
    </source>
</evidence>
<keyword evidence="4" id="KW-1185">Reference proteome</keyword>
<dbReference type="GO" id="GO:0008206">
    <property type="term" value="P:bile acid metabolic process"/>
    <property type="evidence" value="ECO:0007669"/>
    <property type="project" value="TreeGrafter"/>
</dbReference>
<evidence type="ECO:0000313" key="4">
    <source>
        <dbReference type="Proteomes" id="UP001178461"/>
    </source>
</evidence>
<proteinExistence type="inferred from homology"/>
<dbReference type="GO" id="GO:0005886">
    <property type="term" value="C:plasma membrane"/>
    <property type="evidence" value="ECO:0007669"/>
    <property type="project" value="TreeGrafter"/>
</dbReference>
<sequence length="58" mass="6786">DMLETTGTFKQLKSQLMKEGFDPVTIRDPLFFLDDLEKSYVPMTQQIFSDISEKKLKL</sequence>
<reference evidence="3" key="1">
    <citation type="submission" date="2022-12" db="EMBL/GenBank/DDBJ databases">
        <authorList>
            <person name="Alioto T."/>
            <person name="Alioto T."/>
            <person name="Gomez Garrido J."/>
        </authorList>
    </citation>
    <scope>NUCLEOTIDE SEQUENCE</scope>
</reference>
<dbReference type="GO" id="GO:0005324">
    <property type="term" value="F:long-chain fatty acid transmembrane transporter activity"/>
    <property type="evidence" value="ECO:0007669"/>
    <property type="project" value="TreeGrafter"/>
</dbReference>
<comment type="similarity">
    <text evidence="1">Belongs to the ATP-dependent AMP-binding enzyme family.</text>
</comment>
<accession>A0AA35L733</accession>
<dbReference type="GO" id="GO:0044539">
    <property type="term" value="P:long-chain fatty acid import into cell"/>
    <property type="evidence" value="ECO:0007669"/>
    <property type="project" value="TreeGrafter"/>
</dbReference>
<keyword evidence="2" id="KW-0436">Ligase</keyword>
<evidence type="ECO:0000313" key="3">
    <source>
        <dbReference type="EMBL" id="CAI5790408.1"/>
    </source>
</evidence>
<organism evidence="3 4">
    <name type="scientific">Podarcis lilfordi</name>
    <name type="common">Lilford's wall lizard</name>
    <dbReference type="NCBI Taxonomy" id="74358"/>
    <lineage>
        <taxon>Eukaryota</taxon>
        <taxon>Metazoa</taxon>
        <taxon>Chordata</taxon>
        <taxon>Craniata</taxon>
        <taxon>Vertebrata</taxon>
        <taxon>Euteleostomi</taxon>
        <taxon>Lepidosauria</taxon>
        <taxon>Squamata</taxon>
        <taxon>Bifurcata</taxon>
        <taxon>Unidentata</taxon>
        <taxon>Episquamata</taxon>
        <taxon>Laterata</taxon>
        <taxon>Lacertibaenia</taxon>
        <taxon>Lacertidae</taxon>
        <taxon>Podarcis</taxon>
    </lineage>
</organism>
<dbReference type="Proteomes" id="UP001178461">
    <property type="component" value="Chromosome 13"/>
</dbReference>
<dbReference type="EMBL" id="OX395138">
    <property type="protein sequence ID" value="CAI5790408.1"/>
    <property type="molecule type" value="Genomic_DNA"/>
</dbReference>
<protein>
    <submittedName>
        <fullName evidence="3">Uncharacterized protein</fullName>
    </submittedName>
</protein>
<gene>
    <name evidence="3" type="ORF">PODLI_1B015396</name>
</gene>
<dbReference type="PANTHER" id="PTHR43107">
    <property type="entry name" value="LONG-CHAIN FATTY ACID TRANSPORT PROTEIN"/>
    <property type="match status" value="1"/>
</dbReference>
<feature type="non-terminal residue" evidence="3">
    <location>
        <position position="1"/>
    </location>
</feature>
<dbReference type="GO" id="GO:0005789">
    <property type="term" value="C:endoplasmic reticulum membrane"/>
    <property type="evidence" value="ECO:0007669"/>
    <property type="project" value="TreeGrafter"/>
</dbReference>
<dbReference type="GO" id="GO:0004467">
    <property type="term" value="F:long-chain fatty acid-CoA ligase activity"/>
    <property type="evidence" value="ECO:0007669"/>
    <property type="project" value="TreeGrafter"/>
</dbReference>
<name>A0AA35L733_9SAUR</name>